<feature type="transmembrane region" description="Helical" evidence="2">
    <location>
        <begin position="115"/>
        <end position="138"/>
    </location>
</feature>
<evidence type="ECO:0000256" key="2">
    <source>
        <dbReference type="SAM" id="Phobius"/>
    </source>
</evidence>
<dbReference type="RefSeq" id="WP_146533782.1">
    <property type="nucleotide sequence ID" value="NZ_SJPX01000002.1"/>
</dbReference>
<feature type="region of interest" description="Disordered" evidence="1">
    <location>
        <begin position="245"/>
        <end position="274"/>
    </location>
</feature>
<feature type="domain" description="DUF2062" evidence="3">
    <location>
        <begin position="18"/>
        <end position="143"/>
    </location>
</feature>
<feature type="compositionally biased region" description="Polar residues" evidence="1">
    <location>
        <begin position="255"/>
        <end position="268"/>
    </location>
</feature>
<dbReference type="OrthoDB" id="268259at2"/>
<reference evidence="4 5" key="1">
    <citation type="submission" date="2019-02" db="EMBL/GenBank/DDBJ databases">
        <title>Deep-cultivation of Planctomycetes and their phenomic and genomic characterization uncovers novel biology.</title>
        <authorList>
            <person name="Wiegand S."/>
            <person name="Jogler M."/>
            <person name="Boedeker C."/>
            <person name="Pinto D."/>
            <person name="Vollmers J."/>
            <person name="Rivas-Marin E."/>
            <person name="Kohn T."/>
            <person name="Peeters S.H."/>
            <person name="Heuer A."/>
            <person name="Rast P."/>
            <person name="Oberbeckmann S."/>
            <person name="Bunk B."/>
            <person name="Jeske O."/>
            <person name="Meyerdierks A."/>
            <person name="Storesund J.E."/>
            <person name="Kallscheuer N."/>
            <person name="Luecker S."/>
            <person name="Lage O.M."/>
            <person name="Pohl T."/>
            <person name="Merkel B.J."/>
            <person name="Hornburger P."/>
            <person name="Mueller R.-W."/>
            <person name="Bruemmer F."/>
            <person name="Labrenz M."/>
            <person name="Spormann A.M."/>
            <person name="Op Den Camp H."/>
            <person name="Overmann J."/>
            <person name="Amann R."/>
            <person name="Jetten M.S.M."/>
            <person name="Mascher T."/>
            <person name="Medema M.H."/>
            <person name="Devos D.P."/>
            <person name="Kaster A.-K."/>
            <person name="Ovreas L."/>
            <person name="Rohde M."/>
            <person name="Galperin M.Y."/>
            <person name="Jogler C."/>
        </authorList>
    </citation>
    <scope>NUCLEOTIDE SEQUENCE [LARGE SCALE GENOMIC DNA]</scope>
    <source>
        <strain evidence="4 5">Poly59</strain>
    </source>
</reference>
<organism evidence="4 5">
    <name type="scientific">Rubripirellula reticaptiva</name>
    <dbReference type="NCBI Taxonomy" id="2528013"/>
    <lineage>
        <taxon>Bacteria</taxon>
        <taxon>Pseudomonadati</taxon>
        <taxon>Planctomycetota</taxon>
        <taxon>Planctomycetia</taxon>
        <taxon>Pirellulales</taxon>
        <taxon>Pirellulaceae</taxon>
        <taxon>Rubripirellula</taxon>
    </lineage>
</organism>
<keyword evidence="2" id="KW-0472">Membrane</keyword>
<keyword evidence="2" id="KW-0812">Transmembrane</keyword>
<proteinExistence type="predicted"/>
<evidence type="ECO:0000259" key="3">
    <source>
        <dbReference type="Pfam" id="PF09835"/>
    </source>
</evidence>
<accession>A0A5C6F5E6</accession>
<comment type="caution">
    <text evidence="4">The sequence shown here is derived from an EMBL/GenBank/DDBJ whole genome shotgun (WGS) entry which is preliminary data.</text>
</comment>
<feature type="compositionally biased region" description="Basic and acidic residues" evidence="1">
    <location>
        <begin position="187"/>
        <end position="200"/>
    </location>
</feature>
<feature type="transmembrane region" description="Helical" evidence="2">
    <location>
        <begin position="25"/>
        <end position="53"/>
    </location>
</feature>
<dbReference type="Proteomes" id="UP000317977">
    <property type="component" value="Unassembled WGS sequence"/>
</dbReference>
<dbReference type="AlphaFoldDB" id="A0A5C6F5E6"/>
<evidence type="ECO:0000256" key="1">
    <source>
        <dbReference type="SAM" id="MobiDB-lite"/>
    </source>
</evidence>
<sequence>MILWTIKLFNTLRRAIAGRRYPHQLAWAVAFGLLLGIIPHGNLLAIMLLVVVLSLKLNHAAAGLTAIGVSFIAARLDPISHEVGNYVLTHPDVTEVAANAWALPLVPWMDLNNTVVMGSFVIGTLALLPVFIITYPVFRAFRPKEDSAESEIAASKLPTDTRQTDLHQTETRPITLVDHGHGAVPSPHRESQRDGQRDKSGATNNRIDFKEISSDEIGDDEVTANDGTKVAVQTRVDVIRMSDASAVPAPHDDYASTQSPSASSNAFDESQPMDEALNYLLRQLRDSQTRKSV</sequence>
<dbReference type="Pfam" id="PF09835">
    <property type="entry name" value="DUF2062"/>
    <property type="match status" value="1"/>
</dbReference>
<evidence type="ECO:0000313" key="4">
    <source>
        <dbReference type="EMBL" id="TWU55627.1"/>
    </source>
</evidence>
<evidence type="ECO:0000313" key="5">
    <source>
        <dbReference type="Proteomes" id="UP000317977"/>
    </source>
</evidence>
<protein>
    <recommendedName>
        <fullName evidence="3">DUF2062 domain-containing protein</fullName>
    </recommendedName>
</protein>
<name>A0A5C6F5E6_9BACT</name>
<keyword evidence="5" id="KW-1185">Reference proteome</keyword>
<dbReference type="EMBL" id="SJPX01000002">
    <property type="protein sequence ID" value="TWU55627.1"/>
    <property type="molecule type" value="Genomic_DNA"/>
</dbReference>
<gene>
    <name evidence="4" type="ORF">Poly59_19270</name>
</gene>
<dbReference type="InterPro" id="IPR019935">
    <property type="entry name" value="CHP03546"/>
</dbReference>
<dbReference type="InterPro" id="IPR018639">
    <property type="entry name" value="DUF2062"/>
</dbReference>
<feature type="region of interest" description="Disordered" evidence="1">
    <location>
        <begin position="150"/>
        <end position="207"/>
    </location>
</feature>
<keyword evidence="2" id="KW-1133">Transmembrane helix</keyword>
<dbReference type="NCBIfam" id="TIGR03546">
    <property type="entry name" value="TIGR03546 family protein"/>
    <property type="match status" value="1"/>
</dbReference>